<dbReference type="VEuPathDB" id="FungiDB:ASPWEDRAFT_743508"/>
<evidence type="ECO:0000313" key="2">
    <source>
        <dbReference type="EMBL" id="OJJ32680.1"/>
    </source>
</evidence>
<evidence type="ECO:0000313" key="3">
    <source>
        <dbReference type="Proteomes" id="UP000184383"/>
    </source>
</evidence>
<dbReference type="EMBL" id="KV878214">
    <property type="protein sequence ID" value="OJJ32680.1"/>
    <property type="molecule type" value="Genomic_DNA"/>
</dbReference>
<dbReference type="InterPro" id="IPR003719">
    <property type="entry name" value="Phenazine_PhzF-like"/>
</dbReference>
<dbReference type="PANTHER" id="PTHR13774:SF32">
    <property type="entry name" value="ANTISENSE-ENHANCING SEQUENCE 1"/>
    <property type="match status" value="1"/>
</dbReference>
<proteinExistence type="predicted"/>
<accession>A0A1L9RCN2</accession>
<dbReference type="AlphaFoldDB" id="A0A1L9RCN2"/>
<dbReference type="PANTHER" id="PTHR13774">
    <property type="entry name" value="PHENAZINE BIOSYNTHESIS PROTEIN"/>
    <property type="match status" value="1"/>
</dbReference>
<feature type="active site" evidence="1">
    <location>
        <position position="49"/>
    </location>
</feature>
<reference evidence="3" key="1">
    <citation type="journal article" date="2017" name="Genome Biol.">
        <title>Comparative genomics reveals high biological diversity and specific adaptations in the industrially and medically important fungal genus Aspergillus.</title>
        <authorList>
            <person name="de Vries R.P."/>
            <person name="Riley R."/>
            <person name="Wiebenga A."/>
            <person name="Aguilar-Osorio G."/>
            <person name="Amillis S."/>
            <person name="Uchima C.A."/>
            <person name="Anderluh G."/>
            <person name="Asadollahi M."/>
            <person name="Askin M."/>
            <person name="Barry K."/>
            <person name="Battaglia E."/>
            <person name="Bayram O."/>
            <person name="Benocci T."/>
            <person name="Braus-Stromeyer S.A."/>
            <person name="Caldana C."/>
            <person name="Canovas D."/>
            <person name="Cerqueira G.C."/>
            <person name="Chen F."/>
            <person name="Chen W."/>
            <person name="Choi C."/>
            <person name="Clum A."/>
            <person name="Dos Santos R.A."/>
            <person name="Damasio A.R."/>
            <person name="Diallinas G."/>
            <person name="Emri T."/>
            <person name="Fekete E."/>
            <person name="Flipphi M."/>
            <person name="Freyberg S."/>
            <person name="Gallo A."/>
            <person name="Gournas C."/>
            <person name="Habgood R."/>
            <person name="Hainaut M."/>
            <person name="Harispe M.L."/>
            <person name="Henrissat B."/>
            <person name="Hilden K.S."/>
            <person name="Hope R."/>
            <person name="Hossain A."/>
            <person name="Karabika E."/>
            <person name="Karaffa L."/>
            <person name="Karanyi Z."/>
            <person name="Krasevec N."/>
            <person name="Kuo A."/>
            <person name="Kusch H."/>
            <person name="LaButti K."/>
            <person name="Lagendijk E.L."/>
            <person name="Lapidus A."/>
            <person name="Levasseur A."/>
            <person name="Lindquist E."/>
            <person name="Lipzen A."/>
            <person name="Logrieco A.F."/>
            <person name="MacCabe A."/>
            <person name="Maekelae M.R."/>
            <person name="Malavazi I."/>
            <person name="Melin P."/>
            <person name="Meyer V."/>
            <person name="Mielnichuk N."/>
            <person name="Miskei M."/>
            <person name="Molnar A.P."/>
            <person name="Mule G."/>
            <person name="Ngan C.Y."/>
            <person name="Orejas M."/>
            <person name="Orosz E."/>
            <person name="Ouedraogo J.P."/>
            <person name="Overkamp K.M."/>
            <person name="Park H.-S."/>
            <person name="Perrone G."/>
            <person name="Piumi F."/>
            <person name="Punt P.J."/>
            <person name="Ram A.F."/>
            <person name="Ramon A."/>
            <person name="Rauscher S."/>
            <person name="Record E."/>
            <person name="Riano-Pachon D.M."/>
            <person name="Robert V."/>
            <person name="Roehrig J."/>
            <person name="Ruller R."/>
            <person name="Salamov A."/>
            <person name="Salih N.S."/>
            <person name="Samson R.A."/>
            <person name="Sandor E."/>
            <person name="Sanguinetti M."/>
            <person name="Schuetze T."/>
            <person name="Sepcic K."/>
            <person name="Shelest E."/>
            <person name="Sherlock G."/>
            <person name="Sophianopoulou V."/>
            <person name="Squina F.M."/>
            <person name="Sun H."/>
            <person name="Susca A."/>
            <person name="Todd R.B."/>
            <person name="Tsang A."/>
            <person name="Unkles S.E."/>
            <person name="van de Wiele N."/>
            <person name="van Rossen-Uffink D."/>
            <person name="Oliveira J.V."/>
            <person name="Vesth T.C."/>
            <person name="Visser J."/>
            <person name="Yu J.-H."/>
            <person name="Zhou M."/>
            <person name="Andersen M.R."/>
            <person name="Archer D.B."/>
            <person name="Baker S.E."/>
            <person name="Benoit I."/>
            <person name="Brakhage A.A."/>
            <person name="Braus G.H."/>
            <person name="Fischer R."/>
            <person name="Frisvad J.C."/>
            <person name="Goldman G.H."/>
            <person name="Houbraken J."/>
            <person name="Oakley B."/>
            <person name="Pocsi I."/>
            <person name="Scazzocchio C."/>
            <person name="Seiboth B."/>
            <person name="vanKuyk P.A."/>
            <person name="Wortman J."/>
            <person name="Dyer P.S."/>
            <person name="Grigoriev I.V."/>
        </authorList>
    </citation>
    <scope>NUCLEOTIDE SEQUENCE [LARGE SCALE GENOMIC DNA]</scope>
    <source>
        <strain evidence="3">DTO 134E9</strain>
    </source>
</reference>
<organism evidence="2 3">
    <name type="scientific">Aspergillus wentii DTO 134E9</name>
    <dbReference type="NCBI Taxonomy" id="1073089"/>
    <lineage>
        <taxon>Eukaryota</taxon>
        <taxon>Fungi</taxon>
        <taxon>Dikarya</taxon>
        <taxon>Ascomycota</taxon>
        <taxon>Pezizomycotina</taxon>
        <taxon>Eurotiomycetes</taxon>
        <taxon>Eurotiomycetidae</taxon>
        <taxon>Eurotiales</taxon>
        <taxon>Aspergillaceae</taxon>
        <taxon>Aspergillus</taxon>
        <taxon>Aspergillus subgen. Cremei</taxon>
    </lineage>
</organism>
<dbReference type="Gene3D" id="3.10.310.10">
    <property type="entry name" value="Diaminopimelate Epimerase, Chain A, domain 1"/>
    <property type="match status" value="2"/>
</dbReference>
<gene>
    <name evidence="2" type="ORF">ASPWEDRAFT_743508</name>
</gene>
<dbReference type="GO" id="GO:0016853">
    <property type="term" value="F:isomerase activity"/>
    <property type="evidence" value="ECO:0007669"/>
    <property type="project" value="TreeGrafter"/>
</dbReference>
<dbReference type="SUPFAM" id="SSF54506">
    <property type="entry name" value="Diaminopimelate epimerase-like"/>
    <property type="match status" value="1"/>
</dbReference>
<dbReference type="RefSeq" id="XP_040686357.1">
    <property type="nucleotide sequence ID" value="XM_040839460.1"/>
</dbReference>
<dbReference type="OrthoDB" id="75169at2759"/>
<sequence length="258" mass="27650">MFLNYVVVDVFNTRFLGNPLAIVFVPAKNRSTITQTIKQKIAIKFNLSETIFLHDPEISFQAIKSRAIDTFTPKCEVPLAGHPTIGTAAYVLRNYAGGSALQELVTKAVPIPVSQDAASGLVSASIPFECHVHQTLVGSNLVGLSFVLAELAGIDSLTSTSSGLLEDCWNVGIMGEGWNCGPTGTKYIFVSWENAGTGSAFSALARLLALREGKGQGSGPSHYHIVQGIEMGRTNDIYVTEVMLRCDSVLISEGRITV</sequence>
<protein>
    <submittedName>
        <fullName evidence="2">Uncharacterized protein</fullName>
    </submittedName>
</protein>
<evidence type="ECO:0000256" key="1">
    <source>
        <dbReference type="PIRSR" id="PIRSR016184-1"/>
    </source>
</evidence>
<keyword evidence="3" id="KW-1185">Reference proteome</keyword>
<dbReference type="STRING" id="1073089.A0A1L9RCN2"/>
<dbReference type="Proteomes" id="UP000184383">
    <property type="component" value="Unassembled WGS sequence"/>
</dbReference>
<dbReference type="GeneID" id="63755308"/>
<dbReference type="Pfam" id="PF02567">
    <property type="entry name" value="PhzC-PhzF"/>
    <property type="match status" value="1"/>
</dbReference>
<dbReference type="PIRSF" id="PIRSF016184">
    <property type="entry name" value="PhzC_PhzF"/>
    <property type="match status" value="1"/>
</dbReference>
<name>A0A1L9RCN2_ASPWE</name>
<dbReference type="GO" id="GO:0005737">
    <property type="term" value="C:cytoplasm"/>
    <property type="evidence" value="ECO:0007669"/>
    <property type="project" value="TreeGrafter"/>
</dbReference>